<feature type="domain" description="Transglutaminase-like" evidence="2">
    <location>
        <begin position="281"/>
        <end position="394"/>
    </location>
</feature>
<evidence type="ECO:0000313" key="5">
    <source>
        <dbReference type="Proteomes" id="UP000435649"/>
    </source>
</evidence>
<feature type="domain" description="DUF3857" evidence="3">
    <location>
        <begin position="58"/>
        <end position="231"/>
    </location>
</feature>
<proteinExistence type="predicted"/>
<dbReference type="PANTHER" id="PTHR33490">
    <property type="entry name" value="BLR5614 PROTEIN-RELATED"/>
    <property type="match status" value="1"/>
</dbReference>
<dbReference type="Gene3D" id="3.10.620.30">
    <property type="match status" value="2"/>
</dbReference>
<organism evidence="4 5">
    <name type="scientific">Victivallis lenta</name>
    <dbReference type="NCBI Taxonomy" id="2606640"/>
    <lineage>
        <taxon>Bacteria</taxon>
        <taxon>Pseudomonadati</taxon>
        <taxon>Lentisphaerota</taxon>
        <taxon>Lentisphaeria</taxon>
        <taxon>Victivallales</taxon>
        <taxon>Victivallaceae</taxon>
        <taxon>Victivallis</taxon>
    </lineage>
</organism>
<dbReference type="InterPro" id="IPR024618">
    <property type="entry name" value="DUF3857"/>
</dbReference>
<accession>A0A844G9S9</accession>
<feature type="chain" id="PRO_5032961123" evidence="1">
    <location>
        <begin position="22"/>
        <end position="1259"/>
    </location>
</feature>
<feature type="signal peptide" evidence="1">
    <location>
        <begin position="1"/>
        <end position="21"/>
    </location>
</feature>
<sequence length="1259" mass="138756">MSKFPGILFAVLLFAASVLYGAVTPEQLKAQSAPVTAEKYPNADSVLLFDFQSSVYQADGTAVETDDFYQKVLTETGRRDMRELTFRFNTTYEALEVPVLEVIKPDGKVVKIDVRANGRVAVEPSQMGANIYDPANKLLAVTVPELEIGDIIHVVSKETVRKPRIPGVWSNIYVLQADVPFLHYEVKIDGPESHPLQAIRLKDEVKGSVKFAETKKDGRILYTWTAENVPQVVPEPDMPPLYMCVQRLLVSTAKDWPEISQWYYGVCRPRLDAVTPEIRAKVEELTKDAKTPDAKIMALFQFVSQQIRYMGITAETEAPGYEPHDVSLTFNQRYGVCRDKAALLVSMLELAGLKAYPVLFMAGYPKDDEVPNNYFNHAIVAVEDTPGHYILMDPTYETTAELLPSTMANMSYLVARPQGDVLRRSPLVPTANNLLRIKTEAAIAPDGTLQGRSVIDFLGVNDQIYRDAFSRWPLDYRRQFFAGRLKRAMAGAELETLKIFPENVRDMSRPLAVEMTYRVDDCLPSGTPAYLLELPCFGTEFGAANFVLGSVGLRERRFPMQLFSTCGVSEQFKLTLPPTCRILSLPPKVTINAPGIMNFNRVLKSEGSSLVGDNYFSIDTVELSPDGYGELKKALAEIDAVERQLPVAGPDYGGAAETKVAEAFPAADSILLDASVEVRLKDASTWTRTDRSVRKILNYAGVKDYSELKIAYNPVWESVEVKATVTAPDGTEKELSPAEINVMDAAWVAAAPRYPAGKLLVASFPGVVPGSVVDSTVTRSCKNQSFFSLAVVFAGDFPIVEKSFSVEYPKGMSFKHSATPDGVIFREVLDSDRVRYSWSAADVPQLPSEPGRPPLWMFAPTVVVSSGDYAAFGRKLSAALTEKTRNAPKAAELARKLAPETMRIDERINAIRTWVARHIRPAGPALNELPWSAFTPADVTLQSGYGDSADRAILLGAMLKAAGVDYRFVAATELGYAAAATRPLMRAPQNIFTKVLVYLPGFDSHLNDTGEYASLGSTASEEAIGLSLDTGRLMTIRPRRKGESATSCAYRIRLRADGSAQIEASCSYFGLPYQSMHRKFKEMTPAESDQFFESLAAGISQEAQYKGKPVAAFDGYPGKLYFTLEVPHFAMVSGDYLQFSLPGFSALSNMVKTASSTRRTPLWRNGPAKTVLEYRIEMPGNFVPVGLGPERFELGRPGTAAFYRHVEEASGTISLEYGLTLPVESVPPVDYGRLVELQRELSKLSSSRIILKQQQGVKP</sequence>
<dbReference type="Pfam" id="PF12969">
    <property type="entry name" value="DUF3857"/>
    <property type="match status" value="2"/>
</dbReference>
<gene>
    <name evidence="4" type="ORF">FYJ85_18295</name>
</gene>
<dbReference type="Proteomes" id="UP000435649">
    <property type="component" value="Unassembled WGS sequence"/>
</dbReference>
<dbReference type="Pfam" id="PF01841">
    <property type="entry name" value="Transglut_core"/>
    <property type="match status" value="2"/>
</dbReference>
<dbReference type="SUPFAM" id="SSF54001">
    <property type="entry name" value="Cysteine proteinases"/>
    <property type="match status" value="2"/>
</dbReference>
<evidence type="ECO:0000259" key="3">
    <source>
        <dbReference type="Pfam" id="PF12969"/>
    </source>
</evidence>
<keyword evidence="5" id="KW-1185">Reference proteome</keyword>
<dbReference type="Gene3D" id="2.60.40.3140">
    <property type="match status" value="2"/>
</dbReference>
<dbReference type="InterPro" id="IPR038765">
    <property type="entry name" value="Papain-like_cys_pep_sf"/>
</dbReference>
<evidence type="ECO:0000313" key="4">
    <source>
        <dbReference type="EMBL" id="MST98989.1"/>
    </source>
</evidence>
<evidence type="ECO:0000259" key="2">
    <source>
        <dbReference type="Pfam" id="PF01841"/>
    </source>
</evidence>
<keyword evidence="1" id="KW-0732">Signal</keyword>
<evidence type="ECO:0000256" key="1">
    <source>
        <dbReference type="SAM" id="SignalP"/>
    </source>
</evidence>
<dbReference type="AlphaFoldDB" id="A0A844G9S9"/>
<dbReference type="EMBL" id="VUNS01000027">
    <property type="protein sequence ID" value="MST98989.1"/>
    <property type="molecule type" value="Genomic_DNA"/>
</dbReference>
<name>A0A844G9S9_9BACT</name>
<feature type="domain" description="Transglutaminase-like" evidence="2">
    <location>
        <begin position="893"/>
        <end position="975"/>
    </location>
</feature>
<feature type="domain" description="DUF3857" evidence="3">
    <location>
        <begin position="684"/>
        <end position="845"/>
    </location>
</feature>
<comment type="caution">
    <text evidence="4">The sequence shown here is derived from an EMBL/GenBank/DDBJ whole genome shotgun (WGS) entry which is preliminary data.</text>
</comment>
<dbReference type="RefSeq" id="WP_154420076.1">
    <property type="nucleotide sequence ID" value="NZ_VUNS01000027.1"/>
</dbReference>
<dbReference type="InterPro" id="IPR002931">
    <property type="entry name" value="Transglutaminase-like"/>
</dbReference>
<protein>
    <submittedName>
        <fullName evidence="4">DUF3857 domain-containing protein</fullName>
    </submittedName>
</protein>
<reference evidence="4 5" key="1">
    <citation type="submission" date="2019-08" db="EMBL/GenBank/DDBJ databases">
        <title>In-depth cultivation of the pig gut microbiome towards novel bacterial diversity and tailored functional studies.</title>
        <authorList>
            <person name="Wylensek D."/>
            <person name="Hitch T.C.A."/>
            <person name="Clavel T."/>
        </authorList>
    </citation>
    <scope>NUCLEOTIDE SEQUENCE [LARGE SCALE GENOMIC DNA]</scope>
    <source>
        <strain evidence="4 5">BBE-744-WT-12</strain>
    </source>
</reference>